<dbReference type="Pfam" id="PF09286">
    <property type="entry name" value="Pro-kuma_activ"/>
    <property type="match status" value="1"/>
</dbReference>
<dbReference type="FunFam" id="3.40.50.200:FF:000015">
    <property type="entry name" value="Tripeptidyl peptidase A"/>
    <property type="match status" value="1"/>
</dbReference>
<dbReference type="GO" id="GO:0006508">
    <property type="term" value="P:proteolysis"/>
    <property type="evidence" value="ECO:0007669"/>
    <property type="project" value="UniProtKB-KW"/>
</dbReference>
<dbReference type="GO" id="GO:0005576">
    <property type="term" value="C:extracellular region"/>
    <property type="evidence" value="ECO:0007669"/>
    <property type="project" value="UniProtKB-SubCell"/>
</dbReference>
<keyword evidence="13" id="KW-0865">Zymogen</keyword>
<keyword evidence="14" id="KW-0325">Glycoprotein</keyword>
<organism evidence="18 19">
    <name type="scientific">Colletotrichum higginsianum (strain IMI 349063)</name>
    <name type="common">Crucifer anthracnose fungus</name>
    <dbReference type="NCBI Taxonomy" id="759273"/>
    <lineage>
        <taxon>Eukaryota</taxon>
        <taxon>Fungi</taxon>
        <taxon>Dikarya</taxon>
        <taxon>Ascomycota</taxon>
        <taxon>Pezizomycotina</taxon>
        <taxon>Sordariomycetes</taxon>
        <taxon>Hypocreomycetidae</taxon>
        <taxon>Glomerellales</taxon>
        <taxon>Glomerellaceae</taxon>
        <taxon>Colletotrichum</taxon>
        <taxon>Colletotrichum destructivum species complex</taxon>
    </lineage>
</organism>
<sequence>MLPLLVSIISLALSVTPIHASQLGLVQVEYARAPPSQWTRSRPADPDHLFSLSIALDKSRQVEEALYSVSTPGHTLYGKHLSQIEAQLLLNPDSEALDAVVSWLVEQGNADAAAINIDDHWIRLKTTVRDANMLLDADFAWFQHADSGKEVLRTLKYSLPLDLKRSISLITPTTRFCSHPMMHQAPASSPPAEEQIPGGEELRKHKRSLAGSSPKLLYTLQADAAPPPLAQSAQVDPTCNRSVTPSCIRALYNVPAGLTASPARGIGVYASQNQVAKFADFALFAKKVDPPSTGVNFSFLSINGGTIDQNQNKLSNAELNFDIQYTASLSNPVPNVELSVAGDGPIKLELGGQPGDTTEPWLIWLDAMLKLPDDQLPHTITTSFGENEQSLPDGYVQQVCNQFGALGARGVTMFAASGDSGPGNTCVTNDGTKSTRFNAVFPASCPFVTGVGGVRGVTPERASDFSSGGFSDKFARPAYQEQAVPAYLKNAIGGRFEGLFNASGRGFPDVSAQSFNLTFVNEGQLSGFQGTSAAAPIWAGMVGSVNAALIQAGKPPMGFINPWLYGAGLQALNDVAAGQSVGCTGTTGFGTKKFPPEFGAKIVPNASWPSVAGWDAVSGLGTPDIGKMLALRMAM</sequence>
<feature type="domain" description="Peptidase S53" evidence="17">
    <location>
        <begin position="242"/>
        <end position="635"/>
    </location>
</feature>
<dbReference type="RefSeq" id="XP_018163118.1">
    <property type="nucleotide sequence ID" value="XM_018298302.1"/>
</dbReference>
<dbReference type="KEGG" id="chig:CH63R_03327"/>
<feature type="chain" id="PRO_5008601855" description="tripeptidyl-peptidase II" evidence="16">
    <location>
        <begin position="21"/>
        <end position="635"/>
    </location>
</feature>
<feature type="active site" description="Charge relay system" evidence="15">
    <location>
        <position position="322"/>
    </location>
</feature>
<dbReference type="EMBL" id="LTAN01000002">
    <property type="protein sequence ID" value="OBR14601.1"/>
    <property type="molecule type" value="Genomic_DNA"/>
</dbReference>
<dbReference type="AlphaFoldDB" id="A0A1B7YRE5"/>
<dbReference type="PROSITE" id="PS51695">
    <property type="entry name" value="SEDOLISIN"/>
    <property type="match status" value="1"/>
</dbReference>
<dbReference type="GO" id="GO:0004252">
    <property type="term" value="F:serine-type endopeptidase activity"/>
    <property type="evidence" value="ECO:0007669"/>
    <property type="project" value="UniProtKB-UniRule"/>
</dbReference>
<dbReference type="Pfam" id="PF00082">
    <property type="entry name" value="Peptidase_S8"/>
    <property type="match status" value="1"/>
</dbReference>
<dbReference type="InterPro" id="IPR036852">
    <property type="entry name" value="Peptidase_S8/S53_dom_sf"/>
</dbReference>
<feature type="active site" description="Charge relay system" evidence="15">
    <location>
        <position position="318"/>
    </location>
</feature>
<dbReference type="OrthoDB" id="409122at2759"/>
<evidence type="ECO:0000256" key="11">
    <source>
        <dbReference type="ARBA" id="ARBA00022837"/>
    </source>
</evidence>
<dbReference type="InterPro" id="IPR000209">
    <property type="entry name" value="Peptidase_S8/S53_dom"/>
</dbReference>
<feature type="binding site" evidence="15">
    <location>
        <position position="575"/>
    </location>
    <ligand>
        <name>Ca(2+)</name>
        <dbReference type="ChEBI" id="CHEBI:29108"/>
    </ligand>
</feature>
<dbReference type="Gene3D" id="3.40.50.200">
    <property type="entry name" value="Peptidase S8/S53 domain"/>
    <property type="match status" value="1"/>
</dbReference>
<comment type="catalytic activity">
    <reaction evidence="1">
        <text>Release of an N-terminal tripeptide from a polypeptide.</text>
        <dbReference type="EC" id="3.4.14.10"/>
    </reaction>
</comment>
<dbReference type="PANTHER" id="PTHR14218:SF15">
    <property type="entry name" value="TRIPEPTIDYL-PEPTIDASE 1"/>
    <property type="match status" value="1"/>
</dbReference>
<keyword evidence="11 15" id="KW-0106">Calcium</keyword>
<name>A0A1B7YRE5_COLHI</name>
<feature type="binding site" evidence="15">
    <location>
        <position position="613"/>
    </location>
    <ligand>
        <name>Ca(2+)</name>
        <dbReference type="ChEBI" id="CHEBI:29108"/>
    </ligand>
</feature>
<reference evidence="19" key="1">
    <citation type="journal article" date="2017" name="BMC Genomics">
        <title>Gapless genome assembly of Colletotrichum higginsianum reveals chromosome structure and association of transposable elements with secondary metabolite gene clusters.</title>
        <authorList>
            <person name="Dallery J.-F."/>
            <person name="Lapalu N."/>
            <person name="Zampounis A."/>
            <person name="Pigne S."/>
            <person name="Luyten I."/>
            <person name="Amselem J."/>
            <person name="Wittenberg A.H.J."/>
            <person name="Zhou S."/>
            <person name="de Queiroz M.V."/>
            <person name="Robin G.P."/>
            <person name="Auger A."/>
            <person name="Hainaut M."/>
            <person name="Henrissat B."/>
            <person name="Kim K.-T."/>
            <person name="Lee Y.-H."/>
            <person name="Lespinet O."/>
            <person name="Schwartz D.C."/>
            <person name="Thon M.R."/>
            <person name="O'Connell R.J."/>
        </authorList>
    </citation>
    <scope>NUCLEOTIDE SEQUENCE [LARGE SCALE GENOMIC DNA]</scope>
    <source>
        <strain evidence="19">IMI 349063</strain>
    </source>
</reference>
<evidence type="ECO:0000256" key="5">
    <source>
        <dbReference type="ARBA" id="ARBA00022525"/>
    </source>
</evidence>
<keyword evidence="19" id="KW-1185">Reference proteome</keyword>
<gene>
    <name evidence="18" type="ORF">CH63R_03327</name>
</gene>
<evidence type="ECO:0000259" key="17">
    <source>
        <dbReference type="PROSITE" id="PS51695"/>
    </source>
</evidence>
<evidence type="ECO:0000256" key="4">
    <source>
        <dbReference type="ARBA" id="ARBA00012462"/>
    </source>
</evidence>
<dbReference type="SMART" id="SM00944">
    <property type="entry name" value="Pro-kuma_activ"/>
    <property type="match status" value="1"/>
</dbReference>
<evidence type="ECO:0000256" key="1">
    <source>
        <dbReference type="ARBA" id="ARBA00001910"/>
    </source>
</evidence>
<dbReference type="InterPro" id="IPR015366">
    <property type="entry name" value="S53_propep"/>
</dbReference>
<evidence type="ECO:0000313" key="18">
    <source>
        <dbReference type="EMBL" id="OBR14601.1"/>
    </source>
</evidence>
<dbReference type="GO" id="GO:0008240">
    <property type="term" value="F:tripeptidyl-peptidase activity"/>
    <property type="evidence" value="ECO:0007669"/>
    <property type="project" value="UniProtKB-EC"/>
</dbReference>
<accession>A0A1B7YRE5</accession>
<feature type="binding site" evidence="15">
    <location>
        <position position="615"/>
    </location>
    <ligand>
        <name>Ca(2+)</name>
        <dbReference type="ChEBI" id="CHEBI:29108"/>
    </ligand>
</feature>
<comment type="subcellular location">
    <subcellularLocation>
        <location evidence="3">Secreted</location>
        <location evidence="3">Extracellular space</location>
    </subcellularLocation>
</comment>
<keyword evidence="7 15" id="KW-0479">Metal-binding</keyword>
<dbReference type="CDD" id="cd11377">
    <property type="entry name" value="Pro-peptidase_S53"/>
    <property type="match status" value="1"/>
</dbReference>
<feature type="active site" description="Charge relay system" evidence="15">
    <location>
        <position position="532"/>
    </location>
</feature>
<keyword evidence="6 15" id="KW-0645">Protease</keyword>
<evidence type="ECO:0000256" key="16">
    <source>
        <dbReference type="SAM" id="SignalP"/>
    </source>
</evidence>
<feature type="signal peptide" evidence="16">
    <location>
        <begin position="1"/>
        <end position="20"/>
    </location>
</feature>
<keyword evidence="10 15" id="KW-0720">Serine protease</keyword>
<keyword evidence="5" id="KW-0964">Secreted</keyword>
<protein>
    <recommendedName>
        <fullName evidence="4">tripeptidyl-peptidase II</fullName>
        <ecNumber evidence="4">3.4.14.10</ecNumber>
    </recommendedName>
</protein>
<keyword evidence="9 15" id="KW-0378">Hydrolase</keyword>
<evidence type="ECO:0000256" key="15">
    <source>
        <dbReference type="PROSITE-ProRule" id="PRU01032"/>
    </source>
</evidence>
<feature type="binding site" evidence="15">
    <location>
        <position position="574"/>
    </location>
    <ligand>
        <name>Ca(2+)</name>
        <dbReference type="ChEBI" id="CHEBI:29108"/>
    </ligand>
</feature>
<evidence type="ECO:0000256" key="3">
    <source>
        <dbReference type="ARBA" id="ARBA00004239"/>
    </source>
</evidence>
<evidence type="ECO:0000256" key="13">
    <source>
        <dbReference type="ARBA" id="ARBA00023145"/>
    </source>
</evidence>
<dbReference type="InterPro" id="IPR050819">
    <property type="entry name" value="Tripeptidyl-peptidase_I"/>
</dbReference>
<dbReference type="CDD" id="cd04056">
    <property type="entry name" value="Peptidases_S53"/>
    <property type="match status" value="1"/>
</dbReference>
<dbReference type="GeneID" id="28862409"/>
<dbReference type="GO" id="GO:0046872">
    <property type="term" value="F:metal ion binding"/>
    <property type="evidence" value="ECO:0007669"/>
    <property type="project" value="UniProtKB-UniRule"/>
</dbReference>
<dbReference type="PANTHER" id="PTHR14218">
    <property type="entry name" value="PROTEASE S8 TRIPEPTIDYL PEPTIDASE I CLN2"/>
    <property type="match status" value="1"/>
</dbReference>
<dbReference type="InterPro" id="IPR030400">
    <property type="entry name" value="Sedolisin_dom"/>
</dbReference>
<comment type="cofactor">
    <cofactor evidence="15">
        <name>Ca(2+)</name>
        <dbReference type="ChEBI" id="CHEBI:29108"/>
    </cofactor>
    <text evidence="15">Binds 1 Ca(2+) ion per subunit.</text>
</comment>
<keyword evidence="8 16" id="KW-0732">Signal</keyword>
<comment type="caution">
    <text evidence="18">The sequence shown here is derived from an EMBL/GenBank/DDBJ whole genome shotgun (WGS) entry which is preliminary data.</text>
</comment>
<keyword evidence="12" id="KW-0843">Virulence</keyword>
<comment type="function">
    <text evidence="2">Secreted tripeptidyl-peptidase which degrades proteins at acidic pHs and is involved in virulence.</text>
</comment>
<evidence type="ECO:0000256" key="12">
    <source>
        <dbReference type="ARBA" id="ARBA00023026"/>
    </source>
</evidence>
<evidence type="ECO:0000256" key="2">
    <source>
        <dbReference type="ARBA" id="ARBA00002451"/>
    </source>
</evidence>
<evidence type="ECO:0000256" key="8">
    <source>
        <dbReference type="ARBA" id="ARBA00022729"/>
    </source>
</evidence>
<dbReference type="VEuPathDB" id="FungiDB:CH63R_03327"/>
<evidence type="ECO:0000256" key="6">
    <source>
        <dbReference type="ARBA" id="ARBA00022670"/>
    </source>
</evidence>
<dbReference type="Proteomes" id="UP000092177">
    <property type="component" value="Chromosome 2"/>
</dbReference>
<dbReference type="EC" id="3.4.14.10" evidence="4"/>
<dbReference type="SUPFAM" id="SSF54897">
    <property type="entry name" value="Protease propeptides/inhibitors"/>
    <property type="match status" value="1"/>
</dbReference>
<evidence type="ECO:0000256" key="7">
    <source>
        <dbReference type="ARBA" id="ARBA00022723"/>
    </source>
</evidence>
<evidence type="ECO:0000313" key="19">
    <source>
        <dbReference type="Proteomes" id="UP000092177"/>
    </source>
</evidence>
<evidence type="ECO:0000256" key="10">
    <source>
        <dbReference type="ARBA" id="ARBA00022825"/>
    </source>
</evidence>
<evidence type="ECO:0000256" key="14">
    <source>
        <dbReference type="ARBA" id="ARBA00023180"/>
    </source>
</evidence>
<proteinExistence type="predicted"/>
<dbReference type="SUPFAM" id="SSF52743">
    <property type="entry name" value="Subtilisin-like"/>
    <property type="match status" value="1"/>
</dbReference>
<evidence type="ECO:0000256" key="9">
    <source>
        <dbReference type="ARBA" id="ARBA00022801"/>
    </source>
</evidence>